<dbReference type="Gene3D" id="3.40.50.300">
    <property type="entry name" value="P-loop containing nucleotide triphosphate hydrolases"/>
    <property type="match status" value="1"/>
</dbReference>
<dbReference type="CDD" id="cd18809">
    <property type="entry name" value="SF1_C_RecD"/>
    <property type="match status" value="1"/>
</dbReference>
<dbReference type="EMBL" id="JXQV01000053">
    <property type="protein sequence ID" value="KIP97932.1"/>
    <property type="molecule type" value="Genomic_DNA"/>
</dbReference>
<dbReference type="SUPFAM" id="SSF52540">
    <property type="entry name" value="P-loop containing nucleoside triphosphate hydrolases"/>
    <property type="match status" value="1"/>
</dbReference>
<dbReference type="AlphaFoldDB" id="A0A0D0IXL9"/>
<dbReference type="InterPro" id="IPR027351">
    <property type="entry name" value="(+)RNA_virus_helicase_core_dom"/>
</dbReference>
<evidence type="ECO:0000313" key="2">
    <source>
        <dbReference type="EMBL" id="KIP97932.1"/>
    </source>
</evidence>
<dbReference type="Proteomes" id="UP000035017">
    <property type="component" value="Unassembled WGS sequence"/>
</dbReference>
<accession>A0A0D0IXL9</accession>
<feature type="non-terminal residue" evidence="2">
    <location>
        <position position="82"/>
    </location>
</feature>
<organism evidence="2 3">
    <name type="scientific">Agrobacterium tumefaciens</name>
    <dbReference type="NCBI Taxonomy" id="358"/>
    <lineage>
        <taxon>Bacteria</taxon>
        <taxon>Pseudomonadati</taxon>
        <taxon>Pseudomonadota</taxon>
        <taxon>Alphaproteobacteria</taxon>
        <taxon>Hyphomicrobiales</taxon>
        <taxon>Rhizobiaceae</taxon>
        <taxon>Rhizobium/Agrobacterium group</taxon>
        <taxon>Agrobacterium</taxon>
        <taxon>Agrobacterium tumefaciens complex</taxon>
    </lineage>
</organism>
<gene>
    <name evidence="2" type="ORF">RU07_23635</name>
</gene>
<reference evidence="2 3" key="1">
    <citation type="submission" date="2014-12" db="EMBL/GenBank/DDBJ databases">
        <title>16Stimator: statistical estimation of ribosomal gene copy numbers from draft genome assemblies.</title>
        <authorList>
            <person name="Perisin M.A."/>
            <person name="Vetter M."/>
            <person name="Gilbert J.A."/>
            <person name="Bergelson J."/>
        </authorList>
    </citation>
    <scope>NUCLEOTIDE SEQUENCE [LARGE SCALE GENOMIC DNA]</scope>
    <source>
        <strain evidence="2 3">MEJ076</strain>
    </source>
</reference>
<feature type="non-terminal residue" evidence="2">
    <location>
        <position position="1"/>
    </location>
</feature>
<evidence type="ECO:0000259" key="1">
    <source>
        <dbReference type="Pfam" id="PF01443"/>
    </source>
</evidence>
<comment type="caution">
    <text evidence="2">The sequence shown here is derived from an EMBL/GenBank/DDBJ whole genome shotgun (WGS) entry which is preliminary data.</text>
</comment>
<evidence type="ECO:0000313" key="3">
    <source>
        <dbReference type="Proteomes" id="UP000035017"/>
    </source>
</evidence>
<sequence>GSLGVKNGMLAKVREAAPGRIVAEVGDGEHRRQVTVEQRVYNTLDHGYATTIHKAQGATVDRVKVLASLSLDRHLTYVAMTR</sequence>
<dbReference type="OrthoDB" id="1826980at2"/>
<dbReference type="InterPro" id="IPR027417">
    <property type="entry name" value="P-loop_NTPase"/>
</dbReference>
<dbReference type="Gene3D" id="2.30.30.940">
    <property type="match status" value="1"/>
</dbReference>
<feature type="domain" description="(+)RNA virus helicase C-terminal" evidence="1">
    <location>
        <begin position="32"/>
        <end position="82"/>
    </location>
</feature>
<name>A0A0D0IXL9_AGRTU</name>
<dbReference type="Pfam" id="PF01443">
    <property type="entry name" value="Viral_helicase1"/>
    <property type="match status" value="1"/>
</dbReference>
<protein>
    <recommendedName>
        <fullName evidence="1">(+)RNA virus helicase C-terminal domain-containing protein</fullName>
    </recommendedName>
</protein>
<proteinExistence type="predicted"/>
<dbReference type="GO" id="GO:0005524">
    <property type="term" value="F:ATP binding"/>
    <property type="evidence" value="ECO:0007669"/>
    <property type="project" value="InterPro"/>
</dbReference>